<feature type="transmembrane region" description="Helical" evidence="1">
    <location>
        <begin position="15"/>
        <end position="37"/>
    </location>
</feature>
<keyword evidence="1" id="KW-1133">Transmembrane helix</keyword>
<organism evidence="2 3">
    <name type="scientific">Holothuria leucospilota</name>
    <name type="common">Black long sea cucumber</name>
    <name type="synonym">Mertensiothuria leucospilota</name>
    <dbReference type="NCBI Taxonomy" id="206669"/>
    <lineage>
        <taxon>Eukaryota</taxon>
        <taxon>Metazoa</taxon>
        <taxon>Echinodermata</taxon>
        <taxon>Eleutherozoa</taxon>
        <taxon>Echinozoa</taxon>
        <taxon>Holothuroidea</taxon>
        <taxon>Aspidochirotacea</taxon>
        <taxon>Aspidochirotida</taxon>
        <taxon>Holothuriidae</taxon>
        <taxon>Holothuria</taxon>
    </lineage>
</organism>
<evidence type="ECO:0000256" key="1">
    <source>
        <dbReference type="SAM" id="Phobius"/>
    </source>
</evidence>
<accession>A0A9Q1CBB0</accession>
<dbReference type="PANTHER" id="PTHR11360:SF303">
    <property type="entry name" value="MAJOR FACILITATOR SUPERFAMILY (MFS) PROFILE DOMAIN-CONTAINING PROTEIN"/>
    <property type="match status" value="1"/>
</dbReference>
<dbReference type="Gene3D" id="1.20.1250.20">
    <property type="entry name" value="MFS general substrate transporter like domains"/>
    <property type="match status" value="1"/>
</dbReference>
<proteinExistence type="predicted"/>
<keyword evidence="1" id="KW-0472">Membrane</keyword>
<dbReference type="GO" id="GO:0008028">
    <property type="term" value="F:monocarboxylic acid transmembrane transporter activity"/>
    <property type="evidence" value="ECO:0007669"/>
    <property type="project" value="TreeGrafter"/>
</dbReference>
<dbReference type="InterPro" id="IPR036259">
    <property type="entry name" value="MFS_trans_sf"/>
</dbReference>
<protein>
    <submittedName>
        <fullName evidence="2">Uncharacterized protein</fullName>
    </submittedName>
</protein>
<dbReference type="EMBL" id="JAIZAY010000005">
    <property type="protein sequence ID" value="KAJ8041588.1"/>
    <property type="molecule type" value="Genomic_DNA"/>
</dbReference>
<evidence type="ECO:0000313" key="3">
    <source>
        <dbReference type="Proteomes" id="UP001152320"/>
    </source>
</evidence>
<dbReference type="SUPFAM" id="SSF103473">
    <property type="entry name" value="MFS general substrate transporter"/>
    <property type="match status" value="1"/>
</dbReference>
<gene>
    <name evidence="2" type="ORF">HOLleu_12450</name>
</gene>
<dbReference type="OrthoDB" id="5667at2759"/>
<evidence type="ECO:0000313" key="2">
    <source>
        <dbReference type="EMBL" id="KAJ8041588.1"/>
    </source>
</evidence>
<keyword evidence="1" id="KW-0812">Transmembrane</keyword>
<sequence length="251" mass="28053">MTGYLSVQEHFEEKFSLMISVACLFEFVGIATLPLVLQYLIDLFGQQNAIIIFGAILWNLVAAGVAYKPVQRETKGIRVTTESVDRRTHYPKLNNPEENNINTQEKRVTIFVEKYFLSFLSLFLQENFMVFLIIECIMYFIFVSWALFLVSLGISKGFVPGTSGLLIDMRRHRWIPCLCLFGCALIRDLYILAALTFLSGLCQGVNSSGLFGLLPSIVCKYHLPQAAAISAVLEGIVVQLGGLISGMTSFL</sequence>
<dbReference type="Proteomes" id="UP001152320">
    <property type="component" value="Chromosome 5"/>
</dbReference>
<dbReference type="AlphaFoldDB" id="A0A9Q1CBB0"/>
<dbReference type="PANTHER" id="PTHR11360">
    <property type="entry name" value="MONOCARBOXYLATE TRANSPORTER"/>
    <property type="match status" value="1"/>
</dbReference>
<dbReference type="InterPro" id="IPR050327">
    <property type="entry name" value="Proton-linked_MCT"/>
</dbReference>
<keyword evidence="3" id="KW-1185">Reference proteome</keyword>
<feature type="transmembrane region" description="Helical" evidence="1">
    <location>
        <begin position="128"/>
        <end position="154"/>
    </location>
</feature>
<reference evidence="2" key="1">
    <citation type="submission" date="2021-10" db="EMBL/GenBank/DDBJ databases">
        <title>Tropical sea cucumber genome reveals ecological adaptation and Cuvierian tubules defense mechanism.</title>
        <authorList>
            <person name="Chen T."/>
        </authorList>
    </citation>
    <scope>NUCLEOTIDE SEQUENCE</scope>
    <source>
        <strain evidence="2">Nanhai2018</strain>
        <tissue evidence="2">Muscle</tissue>
    </source>
</reference>
<comment type="caution">
    <text evidence="2">The sequence shown here is derived from an EMBL/GenBank/DDBJ whole genome shotgun (WGS) entry which is preliminary data.</text>
</comment>
<feature type="transmembrane region" description="Helical" evidence="1">
    <location>
        <begin position="49"/>
        <end position="67"/>
    </location>
</feature>
<name>A0A9Q1CBB0_HOLLE</name>